<accession>K3ZPP9</accession>
<reference evidence="2" key="1">
    <citation type="journal article" date="2012" name="Nat. Biotechnol.">
        <title>Reference genome sequence of the model plant Setaria.</title>
        <authorList>
            <person name="Bennetzen J.L."/>
            <person name="Schmutz J."/>
            <person name="Wang H."/>
            <person name="Percifield R."/>
            <person name="Hawkins J."/>
            <person name="Pontaroli A.C."/>
            <person name="Estep M."/>
            <person name="Feng L."/>
            <person name="Vaughn J.N."/>
            <person name="Grimwood J."/>
            <person name="Jenkins J."/>
            <person name="Barry K."/>
            <person name="Lindquist E."/>
            <person name="Hellsten U."/>
            <person name="Deshpande S."/>
            <person name="Wang X."/>
            <person name="Wu X."/>
            <person name="Mitros T."/>
            <person name="Triplett J."/>
            <person name="Yang X."/>
            <person name="Ye C.Y."/>
            <person name="Mauro-Herrera M."/>
            <person name="Wang L."/>
            <person name="Li P."/>
            <person name="Sharma M."/>
            <person name="Sharma R."/>
            <person name="Ronald P.C."/>
            <person name="Panaud O."/>
            <person name="Kellogg E.A."/>
            <person name="Brutnell T.P."/>
            <person name="Doust A.N."/>
            <person name="Tuskan G.A."/>
            <person name="Rokhsar D."/>
            <person name="Devos K.M."/>
        </authorList>
    </citation>
    <scope>NUCLEOTIDE SEQUENCE [LARGE SCALE GENOMIC DNA]</scope>
    <source>
        <strain evidence="2">cv. Yugu1</strain>
    </source>
</reference>
<dbReference type="Gramene" id="KQK94162">
    <property type="protein sequence ID" value="KQK94162"/>
    <property type="gene ID" value="SETIT_028579mg"/>
</dbReference>
<reference evidence="1" key="2">
    <citation type="submission" date="2018-08" db="UniProtKB">
        <authorList>
            <consortium name="EnsemblPlants"/>
        </authorList>
    </citation>
    <scope>IDENTIFICATION</scope>
    <source>
        <strain evidence="1">Yugu1</strain>
    </source>
</reference>
<dbReference type="HOGENOM" id="CLU_2626661_0_0_1"/>
<dbReference type="InParanoid" id="K3ZPP9"/>
<dbReference type="EnsemblPlants" id="KQK94162">
    <property type="protein sequence ID" value="KQK94162"/>
    <property type="gene ID" value="SETIT_028579mg"/>
</dbReference>
<keyword evidence="2" id="KW-1185">Reference proteome</keyword>
<proteinExistence type="predicted"/>
<organism evidence="1 2">
    <name type="scientific">Setaria italica</name>
    <name type="common">Foxtail millet</name>
    <name type="synonym">Panicum italicum</name>
    <dbReference type="NCBI Taxonomy" id="4555"/>
    <lineage>
        <taxon>Eukaryota</taxon>
        <taxon>Viridiplantae</taxon>
        <taxon>Streptophyta</taxon>
        <taxon>Embryophyta</taxon>
        <taxon>Tracheophyta</taxon>
        <taxon>Spermatophyta</taxon>
        <taxon>Magnoliopsida</taxon>
        <taxon>Liliopsida</taxon>
        <taxon>Poales</taxon>
        <taxon>Poaceae</taxon>
        <taxon>PACMAD clade</taxon>
        <taxon>Panicoideae</taxon>
        <taxon>Panicodae</taxon>
        <taxon>Paniceae</taxon>
        <taxon>Cenchrinae</taxon>
        <taxon>Setaria</taxon>
    </lineage>
</organism>
<sequence>MASAPLLPCGLLPTLPACCRQTAAPSLPHTLPHGLHTYFRIGRGDLGGCGCQAASGCSTSDLRARRHLACLHDHQPQA</sequence>
<dbReference type="EMBL" id="AGNK02004770">
    <property type="status" value="NOT_ANNOTATED_CDS"/>
    <property type="molecule type" value="Genomic_DNA"/>
</dbReference>
<dbReference type="AlphaFoldDB" id="K3ZPP9"/>
<evidence type="ECO:0000313" key="2">
    <source>
        <dbReference type="Proteomes" id="UP000004995"/>
    </source>
</evidence>
<evidence type="ECO:0000313" key="1">
    <source>
        <dbReference type="EnsemblPlants" id="KQK94162"/>
    </source>
</evidence>
<name>K3ZPP9_SETIT</name>
<dbReference type="Proteomes" id="UP000004995">
    <property type="component" value="Unassembled WGS sequence"/>
</dbReference>
<protein>
    <submittedName>
        <fullName evidence="1">Uncharacterized protein</fullName>
    </submittedName>
</protein>